<feature type="non-terminal residue" evidence="1">
    <location>
        <position position="64"/>
    </location>
</feature>
<name>A0A2M7EJW3_9BACT</name>
<gene>
    <name evidence="1" type="ORF">COW57_03030</name>
</gene>
<reference evidence="2" key="1">
    <citation type="submission" date="2017-09" db="EMBL/GenBank/DDBJ databases">
        <title>Depth-based differentiation of microbial function through sediment-hosted aquifers and enrichment of novel symbionts in the deep terrestrial subsurface.</title>
        <authorList>
            <person name="Probst A.J."/>
            <person name="Ladd B."/>
            <person name="Jarett J.K."/>
            <person name="Geller-Mcgrath D.E."/>
            <person name="Sieber C.M.K."/>
            <person name="Emerson J.B."/>
            <person name="Anantharaman K."/>
            <person name="Thomas B.C."/>
            <person name="Malmstrom R."/>
            <person name="Stieglmeier M."/>
            <person name="Klingl A."/>
            <person name="Woyke T."/>
            <person name="Ryan C.M."/>
            <person name="Banfield J.F."/>
        </authorList>
    </citation>
    <scope>NUCLEOTIDE SEQUENCE [LARGE SCALE GENOMIC DNA]</scope>
</reference>
<dbReference type="EMBL" id="PFEV01000144">
    <property type="protein sequence ID" value="PIV70840.1"/>
    <property type="molecule type" value="Genomic_DNA"/>
</dbReference>
<feature type="non-terminal residue" evidence="1">
    <location>
        <position position="1"/>
    </location>
</feature>
<dbReference type="AlphaFoldDB" id="A0A2M7EJW3"/>
<dbReference type="Proteomes" id="UP000228762">
    <property type="component" value="Unassembled WGS sequence"/>
</dbReference>
<accession>A0A2M7EJW3</accession>
<evidence type="ECO:0000313" key="1">
    <source>
        <dbReference type="EMBL" id="PIV70840.1"/>
    </source>
</evidence>
<comment type="caution">
    <text evidence="1">The sequence shown here is derived from an EMBL/GenBank/DDBJ whole genome shotgun (WGS) entry which is preliminary data.</text>
</comment>
<proteinExistence type="predicted"/>
<organism evidence="1 2">
    <name type="scientific">Candidatus Roizmanbacteria bacterium CG17_big_fil_post_rev_8_21_14_2_50_39_7</name>
    <dbReference type="NCBI Taxonomy" id="1974858"/>
    <lineage>
        <taxon>Bacteria</taxon>
        <taxon>Candidatus Roizmaniibacteriota</taxon>
    </lineage>
</organism>
<sequence>TDVANKSFSQLYAEYKESQDKGLVNEQKEEDVQADLIGCLFTANRKRFESGRSARAYDEEKEAK</sequence>
<protein>
    <submittedName>
        <fullName evidence="1">Uncharacterized protein</fullName>
    </submittedName>
</protein>
<evidence type="ECO:0000313" key="2">
    <source>
        <dbReference type="Proteomes" id="UP000228762"/>
    </source>
</evidence>